<dbReference type="EMBL" id="MU155164">
    <property type="protein sequence ID" value="KAF9482573.1"/>
    <property type="molecule type" value="Genomic_DNA"/>
</dbReference>
<comment type="caution">
    <text evidence="1">The sequence shown here is derived from an EMBL/GenBank/DDBJ whole genome shotgun (WGS) entry which is preliminary data.</text>
</comment>
<keyword evidence="2" id="KW-1185">Reference proteome</keyword>
<gene>
    <name evidence="1" type="ORF">BDN70DRAFT_919053</name>
</gene>
<name>A0A9P6D4E9_9AGAR</name>
<evidence type="ECO:0000313" key="2">
    <source>
        <dbReference type="Proteomes" id="UP000807469"/>
    </source>
</evidence>
<sequence>MQTTAGRMCIGGFHLLEGKLGQISLRANRVCKGAGLQVKILLVTLRSTRRVPTFQNNASVDSTFFSSKNSGASRRAPINVIALKLACHPAIDTRKECMKGGVFSYPVIPNPSCLALQIYPSEVLAFCVLELESQRNVSVIFLENNVCHYELIERDPEEEAWRIGHGLDVVAAHARNDDTRLLSLKSLDRPNPNLPPSASVQPISVPSISQPILRVWEHAERMPTNEAFCQWRQASVPNGLQQIPLSLESQVRAGEAIMSVSMSPDSPRRAPLAGCEITPDGGWPERRSNDQRVDLLSPFPWALKFEACLSGITHDNGTLGRDFSMPTGITHGRYIHTHKYSDMHKYRYFWVSITCVISGRRQLPPIDFFSALHSYRFPFYVAQKPGRTRADFGTVCTGHLQNAPMAVASVSITLRRRALSERDPGISAKFIVDVSALKSTTTPNGGKYPSESLDPIILTITRHILLCSIYKFAQSKRRIRDLLVDHMYILPWFQSSFLLFPILSGVLRSINVLTAHHSATLEHNQANVTKNQVNCLLVRRRRYTVYRPEAGVRKRGYPPMDSTPRAHARDAQQFRLRW</sequence>
<reference evidence="1" key="1">
    <citation type="submission" date="2020-11" db="EMBL/GenBank/DDBJ databases">
        <authorList>
            <consortium name="DOE Joint Genome Institute"/>
            <person name="Ahrendt S."/>
            <person name="Riley R."/>
            <person name="Andreopoulos W."/>
            <person name="Labutti K."/>
            <person name="Pangilinan J."/>
            <person name="Ruiz-Duenas F.J."/>
            <person name="Barrasa J.M."/>
            <person name="Sanchez-Garcia M."/>
            <person name="Camarero S."/>
            <person name="Miyauchi S."/>
            <person name="Serrano A."/>
            <person name="Linde D."/>
            <person name="Babiker R."/>
            <person name="Drula E."/>
            <person name="Ayuso-Fernandez I."/>
            <person name="Pacheco R."/>
            <person name="Padilla G."/>
            <person name="Ferreira P."/>
            <person name="Barriuso J."/>
            <person name="Kellner H."/>
            <person name="Castanera R."/>
            <person name="Alfaro M."/>
            <person name="Ramirez L."/>
            <person name="Pisabarro A.G."/>
            <person name="Kuo A."/>
            <person name="Tritt A."/>
            <person name="Lipzen A."/>
            <person name="He G."/>
            <person name="Yan M."/>
            <person name="Ng V."/>
            <person name="Cullen D."/>
            <person name="Martin F."/>
            <person name="Rosso M.-N."/>
            <person name="Henrissat B."/>
            <person name="Hibbett D."/>
            <person name="Martinez A.T."/>
            <person name="Grigoriev I.V."/>
        </authorList>
    </citation>
    <scope>NUCLEOTIDE SEQUENCE</scope>
    <source>
        <strain evidence="1">CIRM-BRFM 674</strain>
    </source>
</reference>
<accession>A0A9P6D4E9</accession>
<dbReference type="Proteomes" id="UP000807469">
    <property type="component" value="Unassembled WGS sequence"/>
</dbReference>
<organism evidence="1 2">
    <name type="scientific">Pholiota conissans</name>
    <dbReference type="NCBI Taxonomy" id="109636"/>
    <lineage>
        <taxon>Eukaryota</taxon>
        <taxon>Fungi</taxon>
        <taxon>Dikarya</taxon>
        <taxon>Basidiomycota</taxon>
        <taxon>Agaricomycotina</taxon>
        <taxon>Agaricomycetes</taxon>
        <taxon>Agaricomycetidae</taxon>
        <taxon>Agaricales</taxon>
        <taxon>Agaricineae</taxon>
        <taxon>Strophariaceae</taxon>
        <taxon>Pholiota</taxon>
    </lineage>
</organism>
<dbReference type="AlphaFoldDB" id="A0A9P6D4E9"/>
<proteinExistence type="predicted"/>
<protein>
    <submittedName>
        <fullName evidence="1">Uncharacterized protein</fullName>
    </submittedName>
</protein>
<evidence type="ECO:0000313" key="1">
    <source>
        <dbReference type="EMBL" id="KAF9482573.1"/>
    </source>
</evidence>